<protein>
    <submittedName>
        <fullName evidence="12">Variant surface glycoprotein 1125.2086</fullName>
    </submittedName>
</protein>
<reference evidence="12" key="1">
    <citation type="submission" date="2016-08" db="EMBL/GenBank/DDBJ databases">
        <title>VSG repertoire of Trypanosoma brucei EATRO 1125.</title>
        <authorList>
            <person name="Cross G.A."/>
        </authorList>
    </citation>
    <scope>NUCLEOTIDE SEQUENCE</scope>
    <source>
        <strain evidence="12">EATRO 1125</strain>
    </source>
</reference>
<proteinExistence type="predicted"/>
<keyword evidence="5" id="KW-0732">Signal</keyword>
<keyword evidence="7" id="KW-0325">Glycoprotein</keyword>
<evidence type="ECO:0000256" key="4">
    <source>
        <dbReference type="ARBA" id="ARBA00022622"/>
    </source>
</evidence>
<evidence type="ECO:0000256" key="3">
    <source>
        <dbReference type="ARBA" id="ARBA00022475"/>
    </source>
</evidence>
<dbReference type="VEuPathDB" id="TriTrypDB:Tb927.9.270"/>
<evidence type="ECO:0000256" key="9">
    <source>
        <dbReference type="SAM" id="MobiDB-lite"/>
    </source>
</evidence>
<feature type="domain" description="Trypanosome variant surface glycoprotein C-terminal" evidence="10">
    <location>
        <begin position="146"/>
        <end position="262"/>
    </location>
</feature>
<evidence type="ECO:0000256" key="7">
    <source>
        <dbReference type="ARBA" id="ARBA00023180"/>
    </source>
</evidence>
<organism evidence="12">
    <name type="scientific">Trypanosoma brucei</name>
    <dbReference type="NCBI Taxonomy" id="5691"/>
    <lineage>
        <taxon>Eukaryota</taxon>
        <taxon>Discoba</taxon>
        <taxon>Euglenozoa</taxon>
        <taxon>Kinetoplastea</taxon>
        <taxon>Metakinetoplastina</taxon>
        <taxon>Trypanosomatida</taxon>
        <taxon>Trypanosomatidae</taxon>
        <taxon>Trypanosoma</taxon>
    </lineage>
</organism>
<accession>A0A1J0R860</accession>
<keyword evidence="8" id="KW-0449">Lipoprotein</keyword>
<evidence type="ECO:0000259" key="10">
    <source>
        <dbReference type="Pfam" id="PF10659"/>
    </source>
</evidence>
<evidence type="ECO:0000256" key="8">
    <source>
        <dbReference type="ARBA" id="ARBA00023288"/>
    </source>
</evidence>
<dbReference type="Pfam" id="PF13206">
    <property type="entry name" value="VSG_B"/>
    <property type="match status" value="1"/>
</dbReference>
<dbReference type="InterPro" id="IPR025932">
    <property type="entry name" value="Trypano_VSG_B_N_dom"/>
</dbReference>
<evidence type="ECO:0000256" key="2">
    <source>
        <dbReference type="ARBA" id="ARBA00004609"/>
    </source>
</evidence>
<feature type="compositionally biased region" description="Low complexity" evidence="9">
    <location>
        <begin position="193"/>
        <end position="202"/>
    </location>
</feature>
<dbReference type="VEuPathDB" id="TriTrypDB:Tb427_000463100"/>
<dbReference type="EMBL" id="KX700012">
    <property type="protein sequence ID" value="APD73968.1"/>
    <property type="molecule type" value="Genomic_DNA"/>
</dbReference>
<evidence type="ECO:0000259" key="11">
    <source>
        <dbReference type="Pfam" id="PF13206"/>
    </source>
</evidence>
<keyword evidence="6" id="KW-0472">Membrane</keyword>
<dbReference type="Pfam" id="PF10659">
    <property type="entry name" value="Trypan_glycop_C"/>
    <property type="match status" value="1"/>
</dbReference>
<keyword evidence="3" id="KW-1003">Cell membrane</keyword>
<sequence length="263" mass="28191">MVNGCKLQHRKRQLTPYLIIQRLAAFDSLLGRQAQTATTAAATRTLGKPHSDGNCDNSATQGMCINYKAQLQGAGEGIPWVAQLTQAAHDLIAMNKATEHAAAIKTQLESIQASAWAVYASATHSELNQPKIEQDEQPIQATQVKCIPHNKTPTECPSDHCVYDEKATDGNKCKPKPGTETTAAAGTGDGAAKEATTGTGCARHGTDKTACENDKTGDKQNCAWRKGKGNEPDQEKEMCRNGNFLSNKKFALSMAAAFVSLLF</sequence>
<dbReference type="AlphaFoldDB" id="A0A1J0R860"/>
<feature type="region of interest" description="Disordered" evidence="9">
    <location>
        <begin position="182"/>
        <end position="236"/>
    </location>
</feature>
<feature type="domain" description="Trypanosome variant surface glycoprotein B-type N-terminal" evidence="11">
    <location>
        <begin position="2"/>
        <end position="109"/>
    </location>
</feature>
<comment type="subcellular location">
    <subcellularLocation>
        <location evidence="2">Cell membrane</location>
        <topology evidence="2">Lipid-anchor</topology>
        <topology evidence="2">GPI-anchor</topology>
    </subcellularLocation>
</comment>
<feature type="compositionally biased region" description="Basic and acidic residues" evidence="9">
    <location>
        <begin position="204"/>
        <end position="218"/>
    </location>
</feature>
<evidence type="ECO:0000256" key="6">
    <source>
        <dbReference type="ARBA" id="ARBA00023136"/>
    </source>
</evidence>
<comment type="function">
    <text evidence="1">VSG forms a coat on the surface of the parasite. The trypanosome evades the immune response of the host by expressing a series of antigenically distinct VSGs from an estimated 1000 VSG genes.</text>
</comment>
<evidence type="ECO:0000256" key="5">
    <source>
        <dbReference type="ARBA" id="ARBA00022729"/>
    </source>
</evidence>
<keyword evidence="4" id="KW-0336">GPI-anchor</keyword>
<name>A0A1J0R860_9TRYP</name>
<evidence type="ECO:0000313" key="12">
    <source>
        <dbReference type="EMBL" id="APD73968.1"/>
    </source>
</evidence>
<dbReference type="GO" id="GO:0005886">
    <property type="term" value="C:plasma membrane"/>
    <property type="evidence" value="ECO:0007669"/>
    <property type="project" value="UniProtKB-SubCell"/>
</dbReference>
<dbReference type="GO" id="GO:0098552">
    <property type="term" value="C:side of membrane"/>
    <property type="evidence" value="ECO:0007669"/>
    <property type="project" value="UniProtKB-KW"/>
</dbReference>
<dbReference type="InterPro" id="IPR019609">
    <property type="entry name" value="Variant_surf_glycoprt_trypan_C"/>
</dbReference>
<evidence type="ECO:0000256" key="1">
    <source>
        <dbReference type="ARBA" id="ARBA00002523"/>
    </source>
</evidence>